<evidence type="ECO:0000313" key="1">
    <source>
        <dbReference type="EMBL" id="JAE01243.1"/>
    </source>
</evidence>
<sequence length="48" mass="5472">MGNQNLPLQRLNLGYKLDKVPIVSLRWVASDGKAGRLYINGMGTYFRF</sequence>
<organism evidence="1">
    <name type="scientific">Arundo donax</name>
    <name type="common">Giant reed</name>
    <name type="synonym">Donax arundinaceus</name>
    <dbReference type="NCBI Taxonomy" id="35708"/>
    <lineage>
        <taxon>Eukaryota</taxon>
        <taxon>Viridiplantae</taxon>
        <taxon>Streptophyta</taxon>
        <taxon>Embryophyta</taxon>
        <taxon>Tracheophyta</taxon>
        <taxon>Spermatophyta</taxon>
        <taxon>Magnoliopsida</taxon>
        <taxon>Liliopsida</taxon>
        <taxon>Poales</taxon>
        <taxon>Poaceae</taxon>
        <taxon>PACMAD clade</taxon>
        <taxon>Arundinoideae</taxon>
        <taxon>Arundineae</taxon>
        <taxon>Arundo</taxon>
    </lineage>
</organism>
<protein>
    <submittedName>
        <fullName evidence="1">Uncharacterized protein</fullName>
    </submittedName>
</protein>
<reference evidence="1" key="1">
    <citation type="submission" date="2014-09" db="EMBL/GenBank/DDBJ databases">
        <authorList>
            <person name="Magalhaes I.L.F."/>
            <person name="Oliveira U."/>
            <person name="Santos F.R."/>
            <person name="Vidigal T.H.D.A."/>
            <person name="Brescovit A.D."/>
            <person name="Santos A.J."/>
        </authorList>
    </citation>
    <scope>NUCLEOTIDE SEQUENCE</scope>
    <source>
        <tissue evidence="1">Shoot tissue taken approximately 20 cm above the soil surface</tissue>
    </source>
</reference>
<accession>A0A0A9EYY6</accession>
<dbReference type="AlphaFoldDB" id="A0A0A9EYY6"/>
<name>A0A0A9EYY6_ARUDO</name>
<proteinExistence type="predicted"/>
<dbReference type="EMBL" id="GBRH01196653">
    <property type="protein sequence ID" value="JAE01243.1"/>
    <property type="molecule type" value="Transcribed_RNA"/>
</dbReference>
<reference evidence="1" key="2">
    <citation type="journal article" date="2015" name="Data Brief">
        <title>Shoot transcriptome of the giant reed, Arundo donax.</title>
        <authorList>
            <person name="Barrero R.A."/>
            <person name="Guerrero F.D."/>
            <person name="Moolhuijzen P."/>
            <person name="Goolsby J.A."/>
            <person name="Tidwell J."/>
            <person name="Bellgard S.E."/>
            <person name="Bellgard M.I."/>
        </authorList>
    </citation>
    <scope>NUCLEOTIDE SEQUENCE</scope>
    <source>
        <tissue evidence="1">Shoot tissue taken approximately 20 cm above the soil surface</tissue>
    </source>
</reference>